<keyword evidence="2" id="KW-1133">Transmembrane helix</keyword>
<proteinExistence type="predicted"/>
<gene>
    <name evidence="4" type="ORF">I7I53_05617</name>
</gene>
<dbReference type="Proteomes" id="UP000663419">
    <property type="component" value="Chromosome 5"/>
</dbReference>
<feature type="chain" id="PRO_5034072799" evidence="3">
    <location>
        <begin position="24"/>
        <end position="338"/>
    </location>
</feature>
<evidence type="ECO:0000313" key="5">
    <source>
        <dbReference type="Proteomes" id="UP000663419"/>
    </source>
</evidence>
<reference evidence="4" key="1">
    <citation type="submission" date="2021-01" db="EMBL/GenBank/DDBJ databases">
        <title>Chromosome-level genome assembly of a human fungal pathogen reveals clustering of transcriptionally co-regulated genes.</title>
        <authorList>
            <person name="Voorhies M."/>
            <person name="Cohen S."/>
            <person name="Shea T.P."/>
            <person name="Petrus S."/>
            <person name="Munoz J.F."/>
            <person name="Poplawski S."/>
            <person name="Goldman W.E."/>
            <person name="Michael T."/>
            <person name="Cuomo C.A."/>
            <person name="Sil A."/>
            <person name="Beyhan S."/>
        </authorList>
    </citation>
    <scope>NUCLEOTIDE SEQUENCE</scope>
    <source>
        <strain evidence="4">H88</strain>
    </source>
</reference>
<feature type="signal peptide" evidence="3">
    <location>
        <begin position="1"/>
        <end position="23"/>
    </location>
</feature>
<evidence type="ECO:0000256" key="3">
    <source>
        <dbReference type="SAM" id="SignalP"/>
    </source>
</evidence>
<evidence type="ECO:0000256" key="2">
    <source>
        <dbReference type="SAM" id="Phobius"/>
    </source>
</evidence>
<feature type="region of interest" description="Disordered" evidence="1">
    <location>
        <begin position="60"/>
        <end position="87"/>
    </location>
</feature>
<dbReference type="AlphaFoldDB" id="A0A8A1LVH6"/>
<evidence type="ECO:0000313" key="4">
    <source>
        <dbReference type="EMBL" id="QSS57205.1"/>
    </source>
</evidence>
<accession>A0A8A1LVH6</accession>
<evidence type="ECO:0000256" key="1">
    <source>
        <dbReference type="SAM" id="MobiDB-lite"/>
    </source>
</evidence>
<feature type="transmembrane region" description="Helical" evidence="2">
    <location>
        <begin position="298"/>
        <end position="317"/>
    </location>
</feature>
<keyword evidence="2" id="KW-0812">Transmembrane</keyword>
<keyword evidence="2" id="KW-0472">Membrane</keyword>
<dbReference type="VEuPathDB" id="FungiDB:I7I53_05617"/>
<dbReference type="EMBL" id="CP069106">
    <property type="protein sequence ID" value="QSS57205.1"/>
    <property type="molecule type" value="Genomic_DNA"/>
</dbReference>
<feature type="compositionally biased region" description="Polar residues" evidence="1">
    <location>
        <begin position="62"/>
        <end position="79"/>
    </location>
</feature>
<sequence length="338" mass="37109">MMRIASVPFYAFVLLASIQPILAKRMLERPIFHQSTNLRETTLRDAFSLLRIGYDVEKRAASPQQDAPSQSATEQNPPAGTSGLAPPPVFDEQKFNAAADKACLKALDDLEMVVNPSGMAACFNIPYFDNKTGAFEADIRVYKLTEAVGEFAGIPLSEYALKMNIPQATISNPRRLVDKTRNDQGEIKLLEEFRNFGQISTRLQVDKLTKDGIRVLLIPNITVGASNPQNQKSVMTTLSSDTLSYVAGFFTNKDNSPVNITMPDANSRLPGIVAAATAFVLPGTTLGIFPTGLILTSAWAGVFFVAVGYGTIIRMKFRDHYRRRLRMAAARAEGNVRI</sequence>
<organism evidence="4 5">
    <name type="scientific">Ajellomyces capsulatus (strain H88)</name>
    <name type="common">Darling's disease fungus</name>
    <name type="synonym">Histoplasma capsulatum</name>
    <dbReference type="NCBI Taxonomy" id="544711"/>
    <lineage>
        <taxon>Eukaryota</taxon>
        <taxon>Fungi</taxon>
        <taxon>Dikarya</taxon>
        <taxon>Ascomycota</taxon>
        <taxon>Pezizomycotina</taxon>
        <taxon>Eurotiomycetes</taxon>
        <taxon>Eurotiomycetidae</taxon>
        <taxon>Onygenales</taxon>
        <taxon>Ajellomycetaceae</taxon>
        <taxon>Histoplasma</taxon>
    </lineage>
</organism>
<name>A0A8A1LVH6_AJEC8</name>
<keyword evidence="3" id="KW-0732">Signal</keyword>
<protein>
    <submittedName>
        <fullName evidence="4">Uncharacterized protein</fullName>
    </submittedName>
</protein>